<dbReference type="Proteomes" id="UP000287352">
    <property type="component" value="Unassembled WGS sequence"/>
</dbReference>
<keyword evidence="3" id="KW-1185">Reference proteome</keyword>
<dbReference type="OrthoDB" id="162611at2"/>
<organism evidence="2 3">
    <name type="scientific">Tengunoibacter tsumagoiensis</name>
    <dbReference type="NCBI Taxonomy" id="2014871"/>
    <lineage>
        <taxon>Bacteria</taxon>
        <taxon>Bacillati</taxon>
        <taxon>Chloroflexota</taxon>
        <taxon>Ktedonobacteria</taxon>
        <taxon>Ktedonobacterales</taxon>
        <taxon>Dictyobacteraceae</taxon>
        <taxon>Tengunoibacter</taxon>
    </lineage>
</organism>
<protein>
    <recommendedName>
        <fullName evidence="4">DUF4199 domain-containing protein</fullName>
    </recommendedName>
</protein>
<keyword evidence="1" id="KW-0812">Transmembrane</keyword>
<evidence type="ECO:0000313" key="2">
    <source>
        <dbReference type="EMBL" id="GCE14454.1"/>
    </source>
</evidence>
<dbReference type="AlphaFoldDB" id="A0A402A5N7"/>
<feature type="transmembrane region" description="Helical" evidence="1">
    <location>
        <begin position="12"/>
        <end position="34"/>
    </location>
</feature>
<accession>A0A402A5N7</accession>
<keyword evidence="1" id="KW-0472">Membrane</keyword>
<comment type="caution">
    <text evidence="2">The sequence shown here is derived from an EMBL/GenBank/DDBJ whole genome shotgun (WGS) entry which is preliminary data.</text>
</comment>
<dbReference type="EMBL" id="BIFR01000002">
    <property type="protein sequence ID" value="GCE14454.1"/>
    <property type="molecule type" value="Genomic_DNA"/>
</dbReference>
<proteinExistence type="predicted"/>
<reference evidence="3" key="1">
    <citation type="submission" date="2018-12" db="EMBL/GenBank/DDBJ databases">
        <title>Tengunoibacter tsumagoiensis gen. nov., sp. nov., Dictyobacter kobayashii sp. nov., D. alpinus sp. nov., and D. joshuensis sp. nov. and description of Dictyobacteraceae fam. nov. within the order Ktedonobacterales isolated from Tengu-no-mugimeshi.</title>
        <authorList>
            <person name="Wang C.M."/>
            <person name="Zheng Y."/>
            <person name="Sakai Y."/>
            <person name="Toyoda A."/>
            <person name="Minakuchi Y."/>
            <person name="Abe K."/>
            <person name="Yokota A."/>
            <person name="Yabe S."/>
        </authorList>
    </citation>
    <scope>NUCLEOTIDE SEQUENCE [LARGE SCALE GENOMIC DNA]</scope>
    <source>
        <strain evidence="3">Uno3</strain>
    </source>
</reference>
<name>A0A402A5N7_9CHLR</name>
<feature type="transmembrane region" description="Helical" evidence="1">
    <location>
        <begin position="79"/>
        <end position="98"/>
    </location>
</feature>
<evidence type="ECO:0000313" key="3">
    <source>
        <dbReference type="Proteomes" id="UP000287352"/>
    </source>
</evidence>
<evidence type="ECO:0008006" key="4">
    <source>
        <dbReference type="Google" id="ProtNLM"/>
    </source>
</evidence>
<dbReference type="RefSeq" id="WP_126582030.1">
    <property type="nucleotide sequence ID" value="NZ_BIFR01000002.1"/>
</dbReference>
<gene>
    <name evidence="2" type="ORF">KTT_43130</name>
</gene>
<feature type="transmembrane region" description="Helical" evidence="1">
    <location>
        <begin position="46"/>
        <end position="67"/>
    </location>
</feature>
<sequence>MQNAENVAPKNVALKQGLVFGAGLTVIEFVQALVNALVHPAVVVTYVIGFIVFLLALAAYAVSGFLASKQTGKVSTGTLAGLWTGLISGVIGLIYTLILTFTLNSNNINQAFANMPSNSGMSSESLKTIGLVSLVVALVFGSLFELGIGAGVGALGGLIGKNKAPRVDPVYPEYPSQQPY</sequence>
<evidence type="ECO:0000256" key="1">
    <source>
        <dbReference type="SAM" id="Phobius"/>
    </source>
</evidence>
<keyword evidence="1" id="KW-1133">Transmembrane helix</keyword>
<feature type="transmembrane region" description="Helical" evidence="1">
    <location>
        <begin position="129"/>
        <end position="156"/>
    </location>
</feature>